<dbReference type="GO" id="GO:0005886">
    <property type="term" value="C:plasma membrane"/>
    <property type="evidence" value="ECO:0007669"/>
    <property type="project" value="UniProtKB-SubCell"/>
</dbReference>
<dbReference type="GO" id="GO:0015031">
    <property type="term" value="P:protein transport"/>
    <property type="evidence" value="ECO:0007669"/>
    <property type="project" value="UniProtKB-KW"/>
</dbReference>
<gene>
    <name evidence="11" type="primary">gspC_3</name>
    <name evidence="11" type="ORF">SAMEA1982600_03771</name>
</gene>
<keyword evidence="3" id="KW-1003">Cell membrane</keyword>
<dbReference type="AlphaFoldDB" id="A0A157QMQ0"/>
<feature type="domain" description="Type II secretion system protein GspC N-terminal" evidence="10">
    <location>
        <begin position="65"/>
        <end position="124"/>
    </location>
</feature>
<evidence type="ECO:0000259" key="10">
    <source>
        <dbReference type="Pfam" id="PF11356"/>
    </source>
</evidence>
<keyword evidence="5 9" id="KW-0812">Transmembrane</keyword>
<evidence type="ECO:0000256" key="8">
    <source>
        <dbReference type="ARBA" id="ARBA00023136"/>
    </source>
</evidence>
<comment type="subcellular location">
    <subcellularLocation>
        <location evidence="1">Cell inner membrane</location>
    </subcellularLocation>
</comment>
<dbReference type="Gene3D" id="2.30.30.830">
    <property type="match status" value="1"/>
</dbReference>
<dbReference type="RefSeq" id="WP_066417010.1">
    <property type="nucleotide sequence ID" value="NZ_FKBS01000025.1"/>
</dbReference>
<protein>
    <submittedName>
        <fullName evidence="11">General secretion pathway protein C</fullName>
    </submittedName>
</protein>
<feature type="transmembrane region" description="Helical" evidence="9">
    <location>
        <begin position="12"/>
        <end position="34"/>
    </location>
</feature>
<reference evidence="11 12" key="1">
    <citation type="submission" date="2016-03" db="EMBL/GenBank/DDBJ databases">
        <authorList>
            <consortium name="Pathogen Informatics"/>
        </authorList>
    </citation>
    <scope>NUCLEOTIDE SEQUENCE [LARGE SCALE GENOMIC DNA]</scope>
    <source>
        <strain evidence="11 12">NCTC13364</strain>
    </source>
</reference>
<dbReference type="Pfam" id="PF11356">
    <property type="entry name" value="T2SSC"/>
    <property type="match status" value="1"/>
</dbReference>
<organism evidence="11 12">
    <name type="scientific">Bordetella ansorpii</name>
    <dbReference type="NCBI Taxonomy" id="288768"/>
    <lineage>
        <taxon>Bacteria</taxon>
        <taxon>Pseudomonadati</taxon>
        <taxon>Pseudomonadota</taxon>
        <taxon>Betaproteobacteria</taxon>
        <taxon>Burkholderiales</taxon>
        <taxon>Alcaligenaceae</taxon>
        <taxon>Bordetella</taxon>
    </lineage>
</organism>
<evidence type="ECO:0000256" key="3">
    <source>
        <dbReference type="ARBA" id="ARBA00022475"/>
    </source>
</evidence>
<keyword evidence="7 9" id="KW-1133">Transmembrane helix</keyword>
<dbReference type="InterPro" id="IPR024961">
    <property type="entry name" value="T2SS_GspC_N"/>
</dbReference>
<evidence type="ECO:0000256" key="7">
    <source>
        <dbReference type="ARBA" id="ARBA00022989"/>
    </source>
</evidence>
<keyword evidence="2" id="KW-0813">Transport</keyword>
<dbReference type="EMBL" id="FKBS01000025">
    <property type="protein sequence ID" value="SAI47162.1"/>
    <property type="molecule type" value="Genomic_DNA"/>
</dbReference>
<dbReference type="OrthoDB" id="8686822at2"/>
<evidence type="ECO:0000256" key="6">
    <source>
        <dbReference type="ARBA" id="ARBA00022927"/>
    </source>
</evidence>
<evidence type="ECO:0000256" key="5">
    <source>
        <dbReference type="ARBA" id="ARBA00022692"/>
    </source>
</evidence>
<evidence type="ECO:0000256" key="1">
    <source>
        <dbReference type="ARBA" id="ARBA00004533"/>
    </source>
</evidence>
<accession>A0A157QMQ0</accession>
<evidence type="ECO:0000256" key="4">
    <source>
        <dbReference type="ARBA" id="ARBA00022519"/>
    </source>
</evidence>
<evidence type="ECO:0000256" key="2">
    <source>
        <dbReference type="ARBA" id="ARBA00022448"/>
    </source>
</evidence>
<keyword evidence="4" id="KW-0997">Cell inner membrane</keyword>
<keyword evidence="6" id="KW-0653">Protein transport</keyword>
<name>A0A157QMQ0_9BORD</name>
<dbReference type="Proteomes" id="UP000077037">
    <property type="component" value="Unassembled WGS sequence"/>
</dbReference>
<proteinExistence type="predicted"/>
<evidence type="ECO:0000256" key="9">
    <source>
        <dbReference type="SAM" id="Phobius"/>
    </source>
</evidence>
<keyword evidence="8 9" id="KW-0472">Membrane</keyword>
<evidence type="ECO:0000313" key="11">
    <source>
        <dbReference type="EMBL" id="SAI47162.1"/>
    </source>
</evidence>
<evidence type="ECO:0000313" key="12">
    <source>
        <dbReference type="Proteomes" id="UP000077037"/>
    </source>
</evidence>
<sequence>MESRIDALKAHLRPNVVGALGGVVAVAGLLYWGVMMWQPADSTPPSAAAQTQPLDVVATAATWFTPEPTDVQVTMTGLLRSNTRASAMLSVNGRPSQAYVVGERVARGVVIKHIEANRVVLEQGDRTMVVELPAPEDVGQAHITRTQPRS</sequence>